<sequence length="113" mass="12027">MHAEITRLRQLGSDFDDLHGEIRSLALTPGTEARPQLTSTITAAKKLVHRATECLAVLDGSQYTAAPGCRPALEALASVYSATVASSEESQWLSQAAFTSCDSNSSLIPPRLP</sequence>
<reference evidence="1 2" key="1">
    <citation type="submission" date="2021-04" db="EMBL/GenBank/DDBJ databases">
        <title>Characterization of the biosynthetic gene cluster of new lipopeptides with antitumor activity in the genome of the marine Streptomyces PHM034.</title>
        <authorList>
            <person name="Ceniceros A."/>
            <person name="Canedo L."/>
            <person name="Mendez C."/>
            <person name="Olano C."/>
            <person name="Schleissner C."/>
            <person name="Cuevas C."/>
            <person name="De La Calle F."/>
            <person name="Salas J.A."/>
        </authorList>
    </citation>
    <scope>NUCLEOTIDE SEQUENCE [LARGE SCALE GENOMIC DNA]</scope>
    <source>
        <strain evidence="1 2">PHM034</strain>
    </source>
</reference>
<gene>
    <name evidence="1" type="ORF">KEF29_16775</name>
</gene>
<organism evidence="1 2">
    <name type="scientific">Streptomyces tuirus</name>
    <dbReference type="NCBI Taxonomy" id="68278"/>
    <lineage>
        <taxon>Bacteria</taxon>
        <taxon>Bacillati</taxon>
        <taxon>Actinomycetota</taxon>
        <taxon>Actinomycetes</taxon>
        <taxon>Kitasatosporales</taxon>
        <taxon>Streptomycetaceae</taxon>
        <taxon>Streptomyces</taxon>
    </lineage>
</organism>
<evidence type="ECO:0000313" key="1">
    <source>
        <dbReference type="EMBL" id="MBR8640421.1"/>
    </source>
</evidence>
<comment type="caution">
    <text evidence="1">The sequence shown here is derived from an EMBL/GenBank/DDBJ whole genome shotgun (WGS) entry which is preliminary data.</text>
</comment>
<accession>A0A941FC70</accession>
<dbReference type="EMBL" id="JAGTPG010000002">
    <property type="protein sequence ID" value="MBR8640421.1"/>
    <property type="molecule type" value="Genomic_DNA"/>
</dbReference>
<evidence type="ECO:0000313" key="2">
    <source>
        <dbReference type="Proteomes" id="UP000682308"/>
    </source>
</evidence>
<proteinExistence type="predicted"/>
<keyword evidence="2" id="KW-1185">Reference proteome</keyword>
<protein>
    <submittedName>
        <fullName evidence="1">Uncharacterized protein</fullName>
    </submittedName>
</protein>
<dbReference type="Proteomes" id="UP000682308">
    <property type="component" value="Unassembled WGS sequence"/>
</dbReference>
<name>A0A941FC70_9ACTN</name>
<dbReference type="AlphaFoldDB" id="A0A941FC70"/>